<evidence type="ECO:0000313" key="1">
    <source>
        <dbReference type="Proteomes" id="UP000887574"/>
    </source>
</evidence>
<keyword evidence="1" id="KW-1185">Reference proteome</keyword>
<organism evidence="1 2">
    <name type="scientific">Ditylenchus dipsaci</name>
    <dbReference type="NCBI Taxonomy" id="166011"/>
    <lineage>
        <taxon>Eukaryota</taxon>
        <taxon>Metazoa</taxon>
        <taxon>Ecdysozoa</taxon>
        <taxon>Nematoda</taxon>
        <taxon>Chromadorea</taxon>
        <taxon>Rhabditida</taxon>
        <taxon>Tylenchina</taxon>
        <taxon>Tylenchomorpha</taxon>
        <taxon>Sphaerularioidea</taxon>
        <taxon>Anguinidae</taxon>
        <taxon>Anguininae</taxon>
        <taxon>Ditylenchus</taxon>
    </lineage>
</organism>
<dbReference type="Proteomes" id="UP000887574">
    <property type="component" value="Unplaced"/>
</dbReference>
<protein>
    <submittedName>
        <fullName evidence="2">Uncharacterized protein</fullName>
    </submittedName>
</protein>
<accession>A0A915DAL0</accession>
<dbReference type="AlphaFoldDB" id="A0A915DAL0"/>
<name>A0A915DAL0_9BILA</name>
<evidence type="ECO:0000313" key="2">
    <source>
        <dbReference type="WBParaSite" id="jg17892"/>
    </source>
</evidence>
<reference evidence="2" key="1">
    <citation type="submission" date="2022-11" db="UniProtKB">
        <authorList>
            <consortium name="WormBaseParasite"/>
        </authorList>
    </citation>
    <scope>IDENTIFICATION</scope>
</reference>
<sequence>MAFKVYIVTRCIDENMNDVRLAESFIRTTTSSKPKRTPTKGKSCIQGYKLPFKLTNLQVELRQKKLFSSQTGSTNSTVVDGDHQSCNGFTDSSSSSQFSSSIPDLSGHQPFHIITSHSKHPNFHYHCPAQNQDPTVCAKYGCSKRRQRHNHNKNTSMTDRPPLYVDNEADVEDTDGPSCFDDFDFFRPTSFEQLDEEGEDLRKALL</sequence>
<dbReference type="WBParaSite" id="jg17892">
    <property type="protein sequence ID" value="jg17892"/>
    <property type="gene ID" value="jg17892"/>
</dbReference>
<proteinExistence type="predicted"/>